<dbReference type="InterPro" id="IPR001841">
    <property type="entry name" value="Znf_RING"/>
</dbReference>
<dbReference type="Proteomes" id="UP001590950">
    <property type="component" value="Unassembled WGS sequence"/>
</dbReference>
<dbReference type="InterPro" id="IPR013083">
    <property type="entry name" value="Znf_RING/FYVE/PHD"/>
</dbReference>
<name>A0ABR4A473_9LECA</name>
<evidence type="ECO:0000259" key="3">
    <source>
        <dbReference type="PROSITE" id="PS50089"/>
    </source>
</evidence>
<feature type="region of interest" description="Disordered" evidence="2">
    <location>
        <begin position="307"/>
        <end position="338"/>
    </location>
</feature>
<sequence>MAPSPMRQLEQILNKTRQPLLSDLDNDLKCHICHESFLSGDEPEVPTRLPCGHICGQSCILKWLSPLSNQGKNSCPMCRQTIIEDWNRGPEHDAREGAGGVQVQTPPTHSNGPISSPGAERTRGNFQRPSQFYERLRESTPEQLASLLGSTGINTEHERLPRARYITSRRARFRQGQDEMNRRLWIKFCEGVVRIVEGSGYLNTSERLPVARHALSIHSYEEFMRIRAEDPATHQRILRTFPGLHTELVVNHAIPSVDFTSFSEAERMWSPRTDFFACHASDWHVRLERHGHRISREYPLGQRMNEAVDDGAPSEAEASRARAEIGTTNNDTTSSRPGEAFIFRMNRQQWTAAIPSRRARIIAALASRIERAFASLGDEDAHVQVEVSLFPEVGVPLIHRRDE</sequence>
<dbReference type="SMART" id="SM00184">
    <property type="entry name" value="RING"/>
    <property type="match status" value="1"/>
</dbReference>
<evidence type="ECO:0000256" key="2">
    <source>
        <dbReference type="SAM" id="MobiDB-lite"/>
    </source>
</evidence>
<dbReference type="Gene3D" id="3.30.40.10">
    <property type="entry name" value="Zinc/RING finger domain, C3HC4 (zinc finger)"/>
    <property type="match status" value="1"/>
</dbReference>
<evidence type="ECO:0000313" key="5">
    <source>
        <dbReference type="Proteomes" id="UP001590950"/>
    </source>
</evidence>
<feature type="domain" description="RING-type" evidence="3">
    <location>
        <begin position="30"/>
        <end position="79"/>
    </location>
</feature>
<accession>A0ABR4A473</accession>
<evidence type="ECO:0000256" key="1">
    <source>
        <dbReference type="PROSITE-ProRule" id="PRU00175"/>
    </source>
</evidence>
<dbReference type="EMBL" id="JBEFKJ010000020">
    <property type="protein sequence ID" value="KAL2040640.1"/>
    <property type="molecule type" value="Genomic_DNA"/>
</dbReference>
<feature type="region of interest" description="Disordered" evidence="2">
    <location>
        <begin position="89"/>
        <end position="126"/>
    </location>
</feature>
<keyword evidence="1" id="KW-0863">Zinc-finger</keyword>
<organism evidence="4 5">
    <name type="scientific">Stereocaulon virgatum</name>
    <dbReference type="NCBI Taxonomy" id="373712"/>
    <lineage>
        <taxon>Eukaryota</taxon>
        <taxon>Fungi</taxon>
        <taxon>Dikarya</taxon>
        <taxon>Ascomycota</taxon>
        <taxon>Pezizomycotina</taxon>
        <taxon>Lecanoromycetes</taxon>
        <taxon>OSLEUM clade</taxon>
        <taxon>Lecanoromycetidae</taxon>
        <taxon>Lecanorales</taxon>
        <taxon>Lecanorineae</taxon>
        <taxon>Stereocaulaceae</taxon>
        <taxon>Stereocaulon</taxon>
    </lineage>
</organism>
<proteinExistence type="predicted"/>
<keyword evidence="1" id="KW-0479">Metal-binding</keyword>
<feature type="compositionally biased region" description="Polar residues" evidence="2">
    <location>
        <begin position="102"/>
        <end position="114"/>
    </location>
</feature>
<comment type="caution">
    <text evidence="4">The sequence shown here is derived from an EMBL/GenBank/DDBJ whole genome shotgun (WGS) entry which is preliminary data.</text>
</comment>
<dbReference type="Pfam" id="PF13639">
    <property type="entry name" value="zf-RING_2"/>
    <property type="match status" value="1"/>
</dbReference>
<dbReference type="SUPFAM" id="SSF57850">
    <property type="entry name" value="RING/U-box"/>
    <property type="match status" value="1"/>
</dbReference>
<feature type="compositionally biased region" description="Polar residues" evidence="2">
    <location>
        <begin position="326"/>
        <end position="336"/>
    </location>
</feature>
<evidence type="ECO:0000313" key="4">
    <source>
        <dbReference type="EMBL" id="KAL2040640.1"/>
    </source>
</evidence>
<dbReference type="PROSITE" id="PS50089">
    <property type="entry name" value="ZF_RING_2"/>
    <property type="match status" value="1"/>
</dbReference>
<keyword evidence="5" id="KW-1185">Reference proteome</keyword>
<keyword evidence="1" id="KW-0862">Zinc</keyword>
<protein>
    <recommendedName>
        <fullName evidence="3">RING-type domain-containing protein</fullName>
    </recommendedName>
</protein>
<reference evidence="4 5" key="1">
    <citation type="submission" date="2024-09" db="EMBL/GenBank/DDBJ databases">
        <title>Rethinking Asexuality: The Enigmatic Case of Functional Sexual Genes in Lepraria (Stereocaulaceae).</title>
        <authorList>
            <person name="Doellman M."/>
            <person name="Sun Y."/>
            <person name="Barcenas-Pena A."/>
            <person name="Lumbsch H.T."/>
            <person name="Grewe F."/>
        </authorList>
    </citation>
    <scope>NUCLEOTIDE SEQUENCE [LARGE SCALE GENOMIC DNA]</scope>
    <source>
        <strain evidence="4 5">Mercado 3170</strain>
    </source>
</reference>
<gene>
    <name evidence="4" type="ORF">N7G274_006619</name>
</gene>